<keyword evidence="7 10" id="KW-0067">ATP-binding</keyword>
<evidence type="ECO:0000256" key="9">
    <source>
        <dbReference type="ARBA" id="ARBA00048090"/>
    </source>
</evidence>
<evidence type="ECO:0000313" key="12">
    <source>
        <dbReference type="EMBL" id="SOB95600.1"/>
    </source>
</evidence>
<dbReference type="Proteomes" id="UP000219068">
    <property type="component" value="Unassembled WGS sequence"/>
</dbReference>
<dbReference type="PANTHER" id="PTHR43442:SF3">
    <property type="entry name" value="GLUCONOKINASE-RELATED"/>
    <property type="match status" value="1"/>
</dbReference>
<evidence type="ECO:0000256" key="2">
    <source>
        <dbReference type="ARBA" id="ARBA00008420"/>
    </source>
</evidence>
<gene>
    <name evidence="12" type="ORF">SAMN05428964_1011653</name>
</gene>
<reference evidence="12 13" key="1">
    <citation type="submission" date="2017-08" db="EMBL/GenBank/DDBJ databases">
        <authorList>
            <person name="de Groot N.N."/>
        </authorList>
    </citation>
    <scope>NUCLEOTIDE SEQUENCE [LARGE SCALE GENOMIC DNA]</scope>
    <source>
        <strain evidence="12 13">USBA 78</strain>
    </source>
</reference>
<proteinExistence type="inferred from homology"/>
<evidence type="ECO:0000256" key="5">
    <source>
        <dbReference type="ARBA" id="ARBA00022741"/>
    </source>
</evidence>
<comment type="similarity">
    <text evidence="2 10">Belongs to the gluconokinase GntK/GntV family.</text>
</comment>
<dbReference type="GO" id="GO:0019521">
    <property type="term" value="P:D-gluconate metabolic process"/>
    <property type="evidence" value="ECO:0007669"/>
    <property type="project" value="UniProtKB-KW"/>
</dbReference>
<dbReference type="RefSeq" id="WP_097051072.1">
    <property type="nucleotide sequence ID" value="NZ_OBMM01000001.1"/>
</dbReference>
<keyword evidence="4 10" id="KW-0808">Transferase</keyword>
<keyword evidence="6 10" id="KW-0418">Kinase</keyword>
<dbReference type="Gene3D" id="3.40.50.300">
    <property type="entry name" value="P-loop containing nucleotide triphosphate hydrolases"/>
    <property type="match status" value="1"/>
</dbReference>
<dbReference type="GO" id="GO:0005524">
    <property type="term" value="F:ATP binding"/>
    <property type="evidence" value="ECO:0007669"/>
    <property type="project" value="UniProtKB-KW"/>
</dbReference>
<evidence type="ECO:0000256" key="7">
    <source>
        <dbReference type="ARBA" id="ARBA00022840"/>
    </source>
</evidence>
<keyword evidence="5 10" id="KW-0547">Nucleotide-binding</keyword>
<accession>A0A285RNE7</accession>
<evidence type="ECO:0000256" key="3">
    <source>
        <dbReference type="ARBA" id="ARBA00012054"/>
    </source>
</evidence>
<dbReference type="AlphaFoldDB" id="A0A285RNE7"/>
<dbReference type="SUPFAM" id="SSF52540">
    <property type="entry name" value="P-loop containing nucleoside triphosphate hydrolases"/>
    <property type="match status" value="1"/>
</dbReference>
<sequence>MAGGSAIKAEYVIVMGVSGSGKTAVAKGLASIMNGVWLDADDYHPPQNVENMRNGIPLNDEMRWPWLASLGMAAKEVAHGIESNHVSPKVFIACSALKRRYRDFLRDHMEPATFVFLDGSREVIRSRLDRRIGHFMPPGLLDSQLADLEPLGPDETSVTVSIDAPIETVISTAAARLAAGEIDSPSTKTHKTAGKPVTQGEDK</sequence>
<dbReference type="EC" id="2.7.1.12" evidence="3 10"/>
<evidence type="ECO:0000256" key="10">
    <source>
        <dbReference type="RuleBase" id="RU363066"/>
    </source>
</evidence>
<dbReference type="InterPro" id="IPR027417">
    <property type="entry name" value="P-loop_NTPase"/>
</dbReference>
<evidence type="ECO:0000256" key="4">
    <source>
        <dbReference type="ARBA" id="ARBA00022679"/>
    </source>
</evidence>
<evidence type="ECO:0000256" key="8">
    <source>
        <dbReference type="ARBA" id="ARBA00023064"/>
    </source>
</evidence>
<feature type="region of interest" description="Disordered" evidence="11">
    <location>
        <begin position="181"/>
        <end position="203"/>
    </location>
</feature>
<comment type="catalytic activity">
    <reaction evidence="9 10">
        <text>D-gluconate + ATP = 6-phospho-D-gluconate + ADP + H(+)</text>
        <dbReference type="Rhea" id="RHEA:19433"/>
        <dbReference type="ChEBI" id="CHEBI:15378"/>
        <dbReference type="ChEBI" id="CHEBI:18391"/>
        <dbReference type="ChEBI" id="CHEBI:30616"/>
        <dbReference type="ChEBI" id="CHEBI:58759"/>
        <dbReference type="ChEBI" id="CHEBI:456216"/>
        <dbReference type="EC" id="2.7.1.12"/>
    </reaction>
</comment>
<dbReference type="GO" id="GO:0005737">
    <property type="term" value="C:cytoplasm"/>
    <property type="evidence" value="ECO:0007669"/>
    <property type="project" value="TreeGrafter"/>
</dbReference>
<dbReference type="InterPro" id="IPR006001">
    <property type="entry name" value="Therm_gnt_kin"/>
</dbReference>
<evidence type="ECO:0000256" key="11">
    <source>
        <dbReference type="SAM" id="MobiDB-lite"/>
    </source>
</evidence>
<keyword evidence="8" id="KW-0311">Gluconate utilization</keyword>
<dbReference type="GO" id="GO:0046316">
    <property type="term" value="F:gluconokinase activity"/>
    <property type="evidence" value="ECO:0007669"/>
    <property type="project" value="UniProtKB-EC"/>
</dbReference>
<evidence type="ECO:0000256" key="1">
    <source>
        <dbReference type="ARBA" id="ARBA00004761"/>
    </source>
</evidence>
<evidence type="ECO:0000313" key="13">
    <source>
        <dbReference type="Proteomes" id="UP000219068"/>
    </source>
</evidence>
<protein>
    <recommendedName>
        <fullName evidence="3 10">Gluconokinase</fullName>
        <ecNumber evidence="3 10">2.7.1.12</ecNumber>
    </recommendedName>
</protein>
<dbReference type="CDD" id="cd02021">
    <property type="entry name" value="GntK"/>
    <property type="match status" value="1"/>
</dbReference>
<dbReference type="EMBL" id="OBMM01000001">
    <property type="protein sequence ID" value="SOB95600.1"/>
    <property type="molecule type" value="Genomic_DNA"/>
</dbReference>
<dbReference type="PANTHER" id="PTHR43442">
    <property type="entry name" value="GLUCONOKINASE-RELATED"/>
    <property type="match status" value="1"/>
</dbReference>
<dbReference type="NCBIfam" id="TIGR01313">
    <property type="entry name" value="therm_gnt_kin"/>
    <property type="match status" value="1"/>
</dbReference>
<comment type="pathway">
    <text evidence="1">Carbohydrate acid metabolism.</text>
</comment>
<name>A0A285RNE7_9PROT</name>
<evidence type="ECO:0000256" key="6">
    <source>
        <dbReference type="ARBA" id="ARBA00022777"/>
    </source>
</evidence>
<organism evidence="12 13">
    <name type="scientific">Thalassospira xiamenensis</name>
    <dbReference type="NCBI Taxonomy" id="220697"/>
    <lineage>
        <taxon>Bacteria</taxon>
        <taxon>Pseudomonadati</taxon>
        <taxon>Pseudomonadota</taxon>
        <taxon>Alphaproteobacteria</taxon>
        <taxon>Rhodospirillales</taxon>
        <taxon>Thalassospiraceae</taxon>
        <taxon>Thalassospira</taxon>
    </lineage>
</organism>
<dbReference type="FunFam" id="3.40.50.300:FF:000522">
    <property type="entry name" value="Gluconokinase"/>
    <property type="match status" value="1"/>
</dbReference>